<dbReference type="Pfam" id="PF21530">
    <property type="entry name" value="Pif1_2B_dom"/>
    <property type="match status" value="1"/>
</dbReference>
<evidence type="ECO:0000256" key="3">
    <source>
        <dbReference type="ARBA" id="ARBA00022801"/>
    </source>
</evidence>
<keyword evidence="5 13" id="KW-0067">ATP-binding</keyword>
<protein>
    <recommendedName>
        <fullName evidence="13">ATP-dependent DNA helicase PIF1</fullName>
        <ecNumber evidence="13">5.6.2.3</ecNumber>
    </recommendedName>
    <alternativeName>
        <fullName evidence="13">DNA 5'-3' helicase PIF1</fullName>
    </alternativeName>
    <alternativeName>
        <fullName evidence="13">DNA repair and recombination helicase PIF1</fullName>
    </alternativeName>
</protein>
<keyword evidence="7 13" id="KW-0496">Mitochondrion</keyword>
<dbReference type="KEGG" id="aplc:110977734"/>
<reference evidence="19 20" key="1">
    <citation type="submission" date="2025-04" db="UniProtKB">
        <authorList>
            <consortium name="RefSeq"/>
        </authorList>
    </citation>
    <scope>IDENTIFICATION</scope>
</reference>
<dbReference type="InterPro" id="IPR057437">
    <property type="entry name" value="PIF1/LRR1_PH"/>
</dbReference>
<evidence type="ECO:0000256" key="7">
    <source>
        <dbReference type="ARBA" id="ARBA00023128"/>
    </source>
</evidence>
<feature type="DNA-binding region" evidence="13">
    <location>
        <begin position="565"/>
        <end position="584"/>
    </location>
</feature>
<evidence type="ECO:0000256" key="8">
    <source>
        <dbReference type="ARBA" id="ARBA00023172"/>
    </source>
</evidence>
<comment type="similarity">
    <text evidence="13">Belongs to the helicase family. PIF1 subfamily.</text>
</comment>
<keyword evidence="8 13" id="KW-0233">DNA recombination</keyword>
<dbReference type="Proteomes" id="UP000694845">
    <property type="component" value="Unplaced"/>
</dbReference>
<dbReference type="GO" id="GO:0006310">
    <property type="term" value="P:DNA recombination"/>
    <property type="evidence" value="ECO:0007669"/>
    <property type="project" value="UniProtKB-UniRule"/>
</dbReference>
<dbReference type="SUPFAM" id="SSF52540">
    <property type="entry name" value="P-loop containing nucleoside triphosphate hydrolases"/>
    <property type="match status" value="2"/>
</dbReference>
<dbReference type="RefSeq" id="XP_022087807.1">
    <property type="nucleotide sequence ID" value="XM_022232115.1"/>
</dbReference>
<feature type="domain" description="DNA helicase Pif1-like 2B" evidence="16">
    <location>
        <begin position="448"/>
        <end position="492"/>
    </location>
</feature>
<evidence type="ECO:0000256" key="9">
    <source>
        <dbReference type="ARBA" id="ARBA00023204"/>
    </source>
</evidence>
<dbReference type="OrthoDB" id="272985at2759"/>
<dbReference type="HAMAP" id="MF_03176">
    <property type="entry name" value="PIF1"/>
    <property type="match status" value="1"/>
</dbReference>
<keyword evidence="2 13" id="KW-0227">DNA damage</keyword>
<dbReference type="CDD" id="cd18809">
    <property type="entry name" value="SF1_C_RecD"/>
    <property type="match status" value="1"/>
</dbReference>
<evidence type="ECO:0000256" key="12">
    <source>
        <dbReference type="ARBA" id="ARBA00065873"/>
    </source>
</evidence>
<evidence type="ECO:0000256" key="11">
    <source>
        <dbReference type="ARBA" id="ARBA00023242"/>
    </source>
</evidence>
<evidence type="ECO:0000256" key="10">
    <source>
        <dbReference type="ARBA" id="ARBA00023235"/>
    </source>
</evidence>
<keyword evidence="10 13" id="KW-0413">Isomerase</keyword>
<accession>A0A8B7Y5I7</accession>
<evidence type="ECO:0000259" key="15">
    <source>
        <dbReference type="Pfam" id="PF05970"/>
    </source>
</evidence>
<keyword evidence="6 13" id="KW-0238">DNA-binding</keyword>
<comment type="catalytic activity">
    <reaction evidence="13">
        <text>ATP + H2O = ADP + phosphate + H(+)</text>
        <dbReference type="Rhea" id="RHEA:13065"/>
        <dbReference type="ChEBI" id="CHEBI:15377"/>
        <dbReference type="ChEBI" id="CHEBI:15378"/>
        <dbReference type="ChEBI" id="CHEBI:30616"/>
        <dbReference type="ChEBI" id="CHEBI:43474"/>
        <dbReference type="ChEBI" id="CHEBI:456216"/>
        <dbReference type="EC" id="5.6.2.3"/>
    </reaction>
</comment>
<gene>
    <name evidence="19 20" type="primary">LOC110977734</name>
    <name evidence="13" type="synonym">PIF1</name>
</gene>
<evidence type="ECO:0000256" key="14">
    <source>
        <dbReference type="SAM" id="MobiDB-lite"/>
    </source>
</evidence>
<dbReference type="GO" id="GO:0016787">
    <property type="term" value="F:hydrolase activity"/>
    <property type="evidence" value="ECO:0007669"/>
    <property type="project" value="UniProtKB-KW"/>
</dbReference>
<evidence type="ECO:0000256" key="13">
    <source>
        <dbReference type="HAMAP-Rule" id="MF_03176"/>
    </source>
</evidence>
<feature type="region of interest" description="Disordered" evidence="14">
    <location>
        <begin position="145"/>
        <end position="183"/>
    </location>
</feature>
<comment type="cofactor">
    <cofactor evidence="13">
        <name>Mg(2+)</name>
        <dbReference type="ChEBI" id="CHEBI:18420"/>
    </cofactor>
</comment>
<feature type="domain" description="DNA helicase Pif1-like DEAD-box helicase" evidence="15">
    <location>
        <begin position="195"/>
        <end position="390"/>
    </location>
</feature>
<feature type="compositionally biased region" description="Basic and acidic residues" evidence="14">
    <location>
        <begin position="172"/>
        <end position="182"/>
    </location>
</feature>
<comment type="function">
    <text evidence="13">DNA-dependent ATPase and 5'-3' DNA helicase required for the maintenance of both mitochondrial and nuclear genome stability.</text>
</comment>
<keyword evidence="18" id="KW-1185">Reference proteome</keyword>
<dbReference type="RefSeq" id="XP_022087806.1">
    <property type="nucleotide sequence ID" value="XM_022232114.1"/>
</dbReference>
<dbReference type="GO" id="GO:0005739">
    <property type="term" value="C:mitochondrion"/>
    <property type="evidence" value="ECO:0007669"/>
    <property type="project" value="UniProtKB-SubCell"/>
</dbReference>
<comment type="subunit">
    <text evidence="12">Monomer. Interacts with telomerase.</text>
</comment>
<dbReference type="InterPro" id="IPR010285">
    <property type="entry name" value="DNA_helicase_pif1-like_DEAD"/>
</dbReference>
<dbReference type="GO" id="GO:0006281">
    <property type="term" value="P:DNA repair"/>
    <property type="evidence" value="ECO:0007669"/>
    <property type="project" value="UniProtKB-UniRule"/>
</dbReference>
<dbReference type="GO" id="GO:0000723">
    <property type="term" value="P:telomere maintenance"/>
    <property type="evidence" value="ECO:0007669"/>
    <property type="project" value="InterPro"/>
</dbReference>
<feature type="binding site" evidence="13">
    <location>
        <begin position="216"/>
        <end position="223"/>
    </location>
    <ligand>
        <name>ATP</name>
        <dbReference type="ChEBI" id="CHEBI:30616"/>
    </ligand>
</feature>
<evidence type="ECO:0000259" key="16">
    <source>
        <dbReference type="Pfam" id="PF21530"/>
    </source>
</evidence>
<keyword evidence="11 13" id="KW-0539">Nucleus</keyword>
<evidence type="ECO:0000256" key="5">
    <source>
        <dbReference type="ARBA" id="ARBA00022840"/>
    </source>
</evidence>
<evidence type="ECO:0000313" key="19">
    <source>
        <dbReference type="RefSeq" id="XP_022087806.1"/>
    </source>
</evidence>
<organism evidence="18 20">
    <name type="scientific">Acanthaster planci</name>
    <name type="common">Crown-of-thorns starfish</name>
    <dbReference type="NCBI Taxonomy" id="133434"/>
    <lineage>
        <taxon>Eukaryota</taxon>
        <taxon>Metazoa</taxon>
        <taxon>Echinodermata</taxon>
        <taxon>Eleutherozoa</taxon>
        <taxon>Asterozoa</taxon>
        <taxon>Asteroidea</taxon>
        <taxon>Valvatacea</taxon>
        <taxon>Valvatida</taxon>
        <taxon>Acanthasteridae</taxon>
        <taxon>Acanthaster</taxon>
    </lineage>
</organism>
<dbReference type="Gene3D" id="3.40.50.300">
    <property type="entry name" value="P-loop containing nucleotide triphosphate hydrolases"/>
    <property type="match status" value="2"/>
</dbReference>
<dbReference type="InterPro" id="IPR048293">
    <property type="entry name" value="PIF1_RRM3_pfh1"/>
</dbReference>
<dbReference type="PANTHER" id="PTHR47642:SF7">
    <property type="entry name" value="ATP-DEPENDENT DNA HELICASE PIF1"/>
    <property type="match status" value="1"/>
</dbReference>
<dbReference type="GO" id="GO:0005634">
    <property type="term" value="C:nucleus"/>
    <property type="evidence" value="ECO:0007669"/>
    <property type="project" value="UniProtKB-SubCell"/>
</dbReference>
<dbReference type="Pfam" id="PF25344">
    <property type="entry name" value="PH_LRR1"/>
    <property type="match status" value="1"/>
</dbReference>
<dbReference type="InterPro" id="IPR049163">
    <property type="entry name" value="Pif1-like_2B_dom"/>
</dbReference>
<sequence length="625" mass="69509">MNSSELCCTVSTVKMALTGETLKRTNSRNATLVLGRNEFRDIILCLKHPKNSAKYLMRDIIIHKRFVKDGKACIQLPSQNVQIMISNCPPHHLAAFLKCLVIKEESAKEQKPVSERTRLLSELPRKFEEISPLCEKDVNAVNSSRAREAEARGTATTPAGPFKKKSLKRLREKSSASEDGPQRKKLNISLSKIELNQQQSKVLNAVLAGHNVFFTGSAGTGKSFLLKKIIGALPPDSTFATASTGVAACHIGGTTLHQFAGIGSGNHPLLQCIQLASRPARKQLWRKCRHLVVDEISMIDGELFTKLEAIARAVKGNNKPFGGIQLIVCGDFLQLPPVTKPGEKRSFCFQSRAWHRCIQLTMELTEVKRQEDPVFIDILQKIRIGRCSQEVCDHLTVTAKHSIDRNGIIATKLCTHKADVDLLNQIHLRKLLGDPRVYQSLDSDPNLVSVINSQCPVPQKLELRVGAQVMLAKNLDIQRGLVNGARGVVTGFGGGESGLPVVKFMCGIEQMVKMERWPIRAGAGITLSRTQLPLKLAWAISIHKSQGMSLDCVEISLSRVFECGQAYVALSRARSLEGLRVIDFDKACVHAHPDVLKFYHEMRREQRMLQPSTDDYEEKENIRHY</sequence>
<evidence type="ECO:0000256" key="6">
    <source>
        <dbReference type="ARBA" id="ARBA00023125"/>
    </source>
</evidence>
<feature type="compositionally biased region" description="Low complexity" evidence="14">
    <location>
        <begin position="152"/>
        <end position="161"/>
    </location>
</feature>
<evidence type="ECO:0000256" key="4">
    <source>
        <dbReference type="ARBA" id="ARBA00022806"/>
    </source>
</evidence>
<dbReference type="FunFam" id="3.40.50.300:FF:003367">
    <property type="entry name" value="ATP-dependent DNA helicase PIF1"/>
    <property type="match status" value="1"/>
</dbReference>
<dbReference type="InterPro" id="IPR051055">
    <property type="entry name" value="PIF1_helicase"/>
</dbReference>
<evidence type="ECO:0000259" key="17">
    <source>
        <dbReference type="Pfam" id="PF25344"/>
    </source>
</evidence>
<dbReference type="AlphaFoldDB" id="A0A8B7Y5I7"/>
<dbReference type="GO" id="GO:0043139">
    <property type="term" value="F:5'-3' DNA helicase activity"/>
    <property type="evidence" value="ECO:0007669"/>
    <property type="project" value="UniProtKB-UniRule"/>
</dbReference>
<name>A0A8B7Y5I7_ACAPL</name>
<dbReference type="CDD" id="cd18037">
    <property type="entry name" value="DEXSc_Pif1_like"/>
    <property type="match status" value="1"/>
</dbReference>
<dbReference type="GO" id="GO:0005524">
    <property type="term" value="F:ATP binding"/>
    <property type="evidence" value="ECO:0007669"/>
    <property type="project" value="UniProtKB-UniRule"/>
</dbReference>
<evidence type="ECO:0000256" key="1">
    <source>
        <dbReference type="ARBA" id="ARBA00022741"/>
    </source>
</evidence>
<dbReference type="PANTHER" id="PTHR47642">
    <property type="entry name" value="ATP-DEPENDENT DNA HELICASE"/>
    <property type="match status" value="1"/>
</dbReference>
<dbReference type="FunFam" id="3.40.50.300:FF:000805">
    <property type="entry name" value="ATP-dependent DNA helicase PIF1"/>
    <property type="match status" value="1"/>
</dbReference>
<dbReference type="GeneID" id="110977734"/>
<dbReference type="GO" id="GO:0003677">
    <property type="term" value="F:DNA binding"/>
    <property type="evidence" value="ECO:0007669"/>
    <property type="project" value="UniProtKB-KW"/>
</dbReference>
<dbReference type="Pfam" id="PF05970">
    <property type="entry name" value="PIF1"/>
    <property type="match status" value="1"/>
</dbReference>
<dbReference type="OMA" id="SSAWESC"/>
<dbReference type="CTD" id="80119"/>
<keyword evidence="9 13" id="KW-0234">DNA repair</keyword>
<feature type="compositionally biased region" description="Basic residues" evidence="14">
    <location>
        <begin position="162"/>
        <end position="171"/>
    </location>
</feature>
<comment type="subcellular location">
    <subcellularLocation>
        <location evidence="13">Nucleus</location>
    </subcellularLocation>
    <subcellularLocation>
        <location evidence="13">Mitochondrion</location>
    </subcellularLocation>
</comment>
<feature type="domain" description="PIF1/LRR1 pleckstrin homology" evidence="17">
    <location>
        <begin position="5"/>
        <end position="108"/>
    </location>
</feature>
<proteinExistence type="inferred from homology"/>
<keyword evidence="3 13" id="KW-0378">Hydrolase</keyword>
<evidence type="ECO:0000256" key="2">
    <source>
        <dbReference type="ARBA" id="ARBA00022763"/>
    </source>
</evidence>
<dbReference type="EC" id="5.6.2.3" evidence="13"/>
<dbReference type="InterPro" id="IPR027417">
    <property type="entry name" value="P-loop_NTPase"/>
</dbReference>
<keyword evidence="4 13" id="KW-0347">Helicase</keyword>
<evidence type="ECO:0000313" key="20">
    <source>
        <dbReference type="RefSeq" id="XP_022087807.1"/>
    </source>
</evidence>
<keyword evidence="1 13" id="KW-0547">Nucleotide-binding</keyword>
<evidence type="ECO:0000313" key="18">
    <source>
        <dbReference type="Proteomes" id="UP000694845"/>
    </source>
</evidence>